<keyword evidence="2 4" id="KW-0479">Metal-binding</keyword>
<name>A0AA90NEZ9_9ACTN</name>
<dbReference type="PIRSF" id="PIRSF004846">
    <property type="entry name" value="ModA"/>
    <property type="match status" value="1"/>
</dbReference>
<evidence type="ECO:0000256" key="2">
    <source>
        <dbReference type="ARBA" id="ARBA00022723"/>
    </source>
</evidence>
<dbReference type="InterPro" id="IPR005950">
    <property type="entry name" value="ModA"/>
</dbReference>
<dbReference type="NCBIfam" id="TIGR01256">
    <property type="entry name" value="modA"/>
    <property type="match status" value="1"/>
</dbReference>
<comment type="similarity">
    <text evidence="1">Belongs to the bacterial solute-binding protein ModA family.</text>
</comment>
<sequence>MRTTRLTAAVLLGVLVSGCSSSGDSPRDSADGGTVIVYAAASLQATFEKLATDFSAKHPGSTVKFSFGGSSGLLTQLTQGAPADVFATADTPTMDRARSASLVDQTQPFATNVLTIATTAGNPKRIGALADLARPDVSVVVCAKPVPCGAATAKVTEAAGVALRPVSEEDSVSSVLSKVRLGQADAGLVYRTDVRGAGDSVGSVDFPQADGAVNVYPIGVLKDAKNRAGADDFVSFVRGPEGRAALTAAGFGTP</sequence>
<evidence type="ECO:0000313" key="7">
    <source>
        <dbReference type="Proteomes" id="UP001178281"/>
    </source>
</evidence>
<dbReference type="InterPro" id="IPR050682">
    <property type="entry name" value="ModA/WtpA"/>
</dbReference>
<keyword evidence="7" id="KW-1185">Reference proteome</keyword>
<feature type="binding site" evidence="4">
    <location>
        <position position="70"/>
    </location>
    <ligand>
        <name>molybdate</name>
        <dbReference type="ChEBI" id="CHEBI:36264"/>
    </ligand>
</feature>
<dbReference type="Gene3D" id="3.40.190.10">
    <property type="entry name" value="Periplasmic binding protein-like II"/>
    <property type="match status" value="2"/>
</dbReference>
<reference evidence="6" key="1">
    <citation type="submission" date="2023-08" db="EMBL/GenBank/DDBJ databases">
        <title>The draft genome of Tsukamurella strandjordii strain 050030.</title>
        <authorList>
            <person name="Zhao F."/>
            <person name="Feng Y."/>
            <person name="Zong Z."/>
        </authorList>
    </citation>
    <scope>NUCLEOTIDE SEQUENCE</scope>
    <source>
        <strain evidence="6">050030</strain>
    </source>
</reference>
<feature type="signal peptide" evidence="5">
    <location>
        <begin position="1"/>
        <end position="22"/>
    </location>
</feature>
<gene>
    <name evidence="6" type="primary">modA</name>
    <name evidence="6" type="ORF">Q7X28_04735</name>
</gene>
<proteinExistence type="inferred from homology"/>
<feature type="binding site" evidence="4">
    <location>
        <position position="172"/>
    </location>
    <ligand>
        <name>molybdate</name>
        <dbReference type="ChEBI" id="CHEBI:36264"/>
    </ligand>
</feature>
<dbReference type="GO" id="GO:0030973">
    <property type="term" value="F:molybdate ion binding"/>
    <property type="evidence" value="ECO:0007669"/>
    <property type="project" value="TreeGrafter"/>
</dbReference>
<feature type="chain" id="PRO_5041733770" evidence="5">
    <location>
        <begin position="23"/>
        <end position="254"/>
    </location>
</feature>
<dbReference type="Proteomes" id="UP001178281">
    <property type="component" value="Unassembled WGS sequence"/>
</dbReference>
<dbReference type="SUPFAM" id="SSF53850">
    <property type="entry name" value="Periplasmic binding protein-like II"/>
    <property type="match status" value="1"/>
</dbReference>
<evidence type="ECO:0000256" key="5">
    <source>
        <dbReference type="SAM" id="SignalP"/>
    </source>
</evidence>
<dbReference type="PANTHER" id="PTHR30632:SF0">
    <property type="entry name" value="SULFATE-BINDING PROTEIN"/>
    <property type="match status" value="1"/>
</dbReference>
<dbReference type="AlphaFoldDB" id="A0AA90NEZ9"/>
<evidence type="ECO:0000256" key="1">
    <source>
        <dbReference type="ARBA" id="ARBA00009175"/>
    </source>
</evidence>
<keyword evidence="4" id="KW-0500">Molybdenum</keyword>
<dbReference type="GO" id="GO:0015689">
    <property type="term" value="P:molybdate ion transport"/>
    <property type="evidence" value="ECO:0007669"/>
    <property type="project" value="InterPro"/>
</dbReference>
<dbReference type="RefSeq" id="WP_305110471.1">
    <property type="nucleotide sequence ID" value="NZ_JAUTIX010000002.1"/>
</dbReference>
<feature type="binding site" evidence="4">
    <location>
        <position position="190"/>
    </location>
    <ligand>
        <name>molybdate</name>
        <dbReference type="ChEBI" id="CHEBI:36264"/>
    </ligand>
</feature>
<dbReference type="Pfam" id="PF13531">
    <property type="entry name" value="SBP_bac_11"/>
    <property type="match status" value="1"/>
</dbReference>
<feature type="binding site" evidence="4">
    <location>
        <position position="42"/>
    </location>
    <ligand>
        <name>molybdate</name>
        <dbReference type="ChEBI" id="CHEBI:36264"/>
    </ligand>
</feature>
<organism evidence="6 7">
    <name type="scientific">Tsukamurella strandjordii</name>
    <dbReference type="NCBI Taxonomy" id="147577"/>
    <lineage>
        <taxon>Bacteria</taxon>
        <taxon>Bacillati</taxon>
        <taxon>Actinomycetota</taxon>
        <taxon>Actinomycetes</taxon>
        <taxon>Mycobacteriales</taxon>
        <taxon>Tsukamurellaceae</taxon>
        <taxon>Tsukamurella</taxon>
    </lineage>
</organism>
<dbReference type="EMBL" id="JAUTIX010000002">
    <property type="protein sequence ID" value="MDP0397226.1"/>
    <property type="molecule type" value="Genomic_DNA"/>
</dbReference>
<evidence type="ECO:0000313" key="6">
    <source>
        <dbReference type="EMBL" id="MDP0397226.1"/>
    </source>
</evidence>
<keyword evidence="3 5" id="KW-0732">Signal</keyword>
<dbReference type="PROSITE" id="PS51257">
    <property type="entry name" value="PROKAR_LIPOPROTEIN"/>
    <property type="match status" value="1"/>
</dbReference>
<comment type="caution">
    <text evidence="6">The sequence shown here is derived from an EMBL/GenBank/DDBJ whole genome shotgun (WGS) entry which is preliminary data.</text>
</comment>
<dbReference type="GO" id="GO:0046872">
    <property type="term" value="F:metal ion binding"/>
    <property type="evidence" value="ECO:0007669"/>
    <property type="project" value="UniProtKB-KW"/>
</dbReference>
<evidence type="ECO:0000256" key="4">
    <source>
        <dbReference type="PIRSR" id="PIRSR004846-1"/>
    </source>
</evidence>
<accession>A0AA90NEZ9</accession>
<evidence type="ECO:0000256" key="3">
    <source>
        <dbReference type="ARBA" id="ARBA00022729"/>
    </source>
</evidence>
<dbReference type="PANTHER" id="PTHR30632">
    <property type="entry name" value="MOLYBDATE-BINDING PERIPLASMIC PROTEIN"/>
    <property type="match status" value="1"/>
</dbReference>
<protein>
    <submittedName>
        <fullName evidence="6">Molybdate ABC transporter substrate-binding protein</fullName>
    </submittedName>
</protein>